<evidence type="ECO:0000313" key="3">
    <source>
        <dbReference type="Proteomes" id="UP001142292"/>
    </source>
</evidence>
<feature type="signal peptide" evidence="1">
    <location>
        <begin position="1"/>
        <end position="33"/>
    </location>
</feature>
<protein>
    <submittedName>
        <fullName evidence="2">Nitrate ABC transporter substrate-binding protein</fullName>
    </submittedName>
</protein>
<evidence type="ECO:0000313" key="2">
    <source>
        <dbReference type="EMBL" id="GLJ66987.1"/>
    </source>
</evidence>
<name>A0ABQ5SS73_9ACTN</name>
<gene>
    <name evidence="2" type="ORF">GCM10017579_10230</name>
</gene>
<evidence type="ECO:0000256" key="1">
    <source>
        <dbReference type="SAM" id="SignalP"/>
    </source>
</evidence>
<dbReference type="EMBL" id="BSEL01000003">
    <property type="protein sequence ID" value="GLJ66987.1"/>
    <property type="molecule type" value="Genomic_DNA"/>
</dbReference>
<dbReference type="PROSITE" id="PS51257">
    <property type="entry name" value="PROKAR_LIPOPROTEIN"/>
    <property type="match status" value="1"/>
</dbReference>
<dbReference type="SUPFAM" id="SSF53850">
    <property type="entry name" value="Periplasmic binding protein-like II"/>
    <property type="match status" value="1"/>
</dbReference>
<dbReference type="PANTHER" id="PTHR30024">
    <property type="entry name" value="ALIPHATIC SULFONATES-BINDING PROTEIN-RELATED"/>
    <property type="match status" value="1"/>
</dbReference>
<dbReference type="Pfam" id="PF13379">
    <property type="entry name" value="NMT1_2"/>
    <property type="match status" value="1"/>
</dbReference>
<proteinExistence type="predicted"/>
<organism evidence="2 3">
    <name type="scientific">Nocardioides luteus</name>
    <dbReference type="NCBI Taxonomy" id="1844"/>
    <lineage>
        <taxon>Bacteria</taxon>
        <taxon>Bacillati</taxon>
        <taxon>Actinomycetota</taxon>
        <taxon>Actinomycetes</taxon>
        <taxon>Propionibacteriales</taxon>
        <taxon>Nocardioidaceae</taxon>
        <taxon>Nocardioides</taxon>
    </lineage>
</organism>
<keyword evidence="1" id="KW-0732">Signal</keyword>
<feature type="chain" id="PRO_5045672696" evidence="1">
    <location>
        <begin position="34"/>
        <end position="331"/>
    </location>
</feature>
<dbReference type="Gene3D" id="3.40.190.10">
    <property type="entry name" value="Periplasmic binding protein-like II"/>
    <property type="match status" value="2"/>
</dbReference>
<sequence length="331" mass="34883">MSIRRSRRRVRGLAGACAATLLASVLTACGAGASDGPAETVTIGYQPGLGYSTLLLMKEQGVLEEALPDTEITWRELDSGGALRDAVIAGDVQIAAMGASPFLVGVDAGVGWKTVAAMNQMNLQLMVKDPAIKTLKDLPKDAKIAMPAPDSIQSLPLRKAAGEQLGDPRALDQAIVGMGHPDGLQALVSGQITGHLTAPPFVAQEAAAGAHPILKSYDLFGRTTFNAIYAKPDFLDANPEFTEAFYAALKESNTLLNDDPDKAAELLSAESEGELSADEVKTQITDPDVTWSLTPTGFDEFAEFMASVEMIKKAPAAEDVYVDNEFSADVG</sequence>
<dbReference type="RefSeq" id="WP_189119809.1">
    <property type="nucleotide sequence ID" value="NZ_BMRK01000015.1"/>
</dbReference>
<keyword evidence="3" id="KW-1185">Reference proteome</keyword>
<reference evidence="2" key="2">
    <citation type="submission" date="2023-01" db="EMBL/GenBank/DDBJ databases">
        <authorList>
            <person name="Sun Q."/>
            <person name="Evtushenko L."/>
        </authorList>
    </citation>
    <scope>NUCLEOTIDE SEQUENCE</scope>
    <source>
        <strain evidence="2">VKM Ac-1246</strain>
    </source>
</reference>
<comment type="caution">
    <text evidence="2">The sequence shown here is derived from an EMBL/GenBank/DDBJ whole genome shotgun (WGS) entry which is preliminary data.</text>
</comment>
<accession>A0ABQ5SS73</accession>
<dbReference type="Proteomes" id="UP001142292">
    <property type="component" value="Unassembled WGS sequence"/>
</dbReference>
<reference evidence="2" key="1">
    <citation type="journal article" date="2014" name="Int. J. Syst. Evol. Microbiol.">
        <title>Complete genome of a new Firmicutes species belonging to the dominant human colonic microbiota ('Ruminococcus bicirculans') reveals two chromosomes and a selective capacity to utilize plant glucans.</title>
        <authorList>
            <consortium name="NISC Comparative Sequencing Program"/>
            <person name="Wegmann U."/>
            <person name="Louis P."/>
            <person name="Goesmann A."/>
            <person name="Henrissat B."/>
            <person name="Duncan S.H."/>
            <person name="Flint H.J."/>
        </authorList>
    </citation>
    <scope>NUCLEOTIDE SEQUENCE</scope>
    <source>
        <strain evidence="2">VKM Ac-1246</strain>
    </source>
</reference>
<dbReference type="PANTHER" id="PTHR30024:SF2">
    <property type="entry name" value="ABC TRANSPORTER SUBSTRATE-BINDING PROTEIN"/>
    <property type="match status" value="1"/>
</dbReference>